<dbReference type="Gene3D" id="2.60.40.840">
    <property type="match status" value="1"/>
</dbReference>
<feature type="domain" description="Arrestin C-terminal-like" evidence="2">
    <location>
        <begin position="204"/>
        <end position="370"/>
    </location>
</feature>
<comment type="caution">
    <text evidence="3">The sequence shown here is derived from an EMBL/GenBank/DDBJ whole genome shotgun (WGS) entry which is preliminary data.</text>
</comment>
<proteinExistence type="inferred from homology"/>
<evidence type="ECO:0000259" key="2">
    <source>
        <dbReference type="SMART" id="SM01017"/>
    </source>
</evidence>
<dbReference type="SMART" id="SM01017">
    <property type="entry name" value="Arrestin_C"/>
    <property type="match status" value="1"/>
</dbReference>
<dbReference type="InterPro" id="IPR000698">
    <property type="entry name" value="Arrestin"/>
</dbReference>
<evidence type="ECO:0000313" key="3">
    <source>
        <dbReference type="EMBL" id="KAI9563806.1"/>
    </source>
</evidence>
<dbReference type="InterPro" id="IPR014753">
    <property type="entry name" value="Arrestin_N"/>
</dbReference>
<dbReference type="Pfam" id="PF02752">
    <property type="entry name" value="Arrestin_C"/>
    <property type="match status" value="1"/>
</dbReference>
<dbReference type="SUPFAM" id="SSF81296">
    <property type="entry name" value="E set domains"/>
    <property type="match status" value="2"/>
</dbReference>
<evidence type="ECO:0000256" key="1">
    <source>
        <dbReference type="ARBA" id="ARBA00005298"/>
    </source>
</evidence>
<dbReference type="FunFam" id="2.60.40.840:FF:000007">
    <property type="entry name" value="Phosrestin ii arrestin a arrestin-like protein"/>
    <property type="match status" value="1"/>
</dbReference>
<accession>A0AAD5PXM8</accession>
<reference evidence="3 4" key="1">
    <citation type="submission" date="2022-05" db="EMBL/GenBank/DDBJ databases">
        <title>A multi-omics perspective on studying reproductive biology in Daphnia sinensis.</title>
        <authorList>
            <person name="Jia J."/>
        </authorList>
    </citation>
    <scope>NUCLEOTIDE SEQUENCE [LARGE SCALE GENOMIC DNA]</scope>
    <source>
        <strain evidence="3 4">WSL</strain>
    </source>
</reference>
<name>A0AAD5PXM8_9CRUS</name>
<dbReference type="InterPro" id="IPR014756">
    <property type="entry name" value="Ig_E-set"/>
</dbReference>
<gene>
    <name evidence="3" type="ORF">GHT06_011272</name>
</gene>
<dbReference type="Proteomes" id="UP000820818">
    <property type="component" value="Linkage Group LG2"/>
</dbReference>
<dbReference type="PANTHER" id="PTHR11792:SF16">
    <property type="entry name" value="PHOSRESTIN-2"/>
    <property type="match status" value="1"/>
</dbReference>
<dbReference type="EMBL" id="WJBH02000002">
    <property type="protein sequence ID" value="KAI9563806.1"/>
    <property type="molecule type" value="Genomic_DNA"/>
</dbReference>
<dbReference type="GO" id="GO:0002031">
    <property type="term" value="P:G protein-coupled receptor internalization"/>
    <property type="evidence" value="ECO:0007669"/>
    <property type="project" value="TreeGrafter"/>
</dbReference>
<dbReference type="PANTHER" id="PTHR11792">
    <property type="entry name" value="ARRESTIN"/>
    <property type="match status" value="1"/>
</dbReference>
<dbReference type="GO" id="GO:0005737">
    <property type="term" value="C:cytoplasm"/>
    <property type="evidence" value="ECO:0007669"/>
    <property type="project" value="TreeGrafter"/>
</dbReference>
<evidence type="ECO:0000313" key="4">
    <source>
        <dbReference type="Proteomes" id="UP000820818"/>
    </source>
</evidence>
<dbReference type="InterPro" id="IPR011022">
    <property type="entry name" value="Arrestin_C-like"/>
</dbReference>
<dbReference type="AlphaFoldDB" id="A0AAD5PXM8"/>
<comment type="similarity">
    <text evidence="1">Belongs to the arrestin family.</text>
</comment>
<protein>
    <recommendedName>
        <fullName evidence="2">Arrestin C-terminal-like domain-containing protein</fullName>
    </recommendedName>
</protein>
<dbReference type="GO" id="GO:0001664">
    <property type="term" value="F:G protein-coupled receptor binding"/>
    <property type="evidence" value="ECO:0007669"/>
    <property type="project" value="TreeGrafter"/>
</dbReference>
<sequence length="412" mass="45973">MQTNLMKKLSPSGDITLYIAQREYVDHYKSVDPIDGVVIVPISKAHGHRLFVEIQLHFRYGAEAEEFSNIPFKKMVVVASQELFPLGNGPNQIPHVFTSWQTALCKKMANMQGICPFKLEFPQGSPPSLVVAGPAGVSGEPCGLTYQVVAYFCTDPTLPLVKKNTVGFNVRVTQETLPVPLLEQLSLAPSTRPATLVQRQFLLSPGKMQIEMCLDRAVVYYGEKLSMHVQITNNSSRTIRKIKCKLYQVSQLSFATGERRAPLYCMETTEGCPIPPGATLQRTYTLMTKLQPHRTNENLVFEASTNRGEVERLSATTIFPYTDPKEGFAILVSYEAKIKVYMGGSQFQSVRSTLGEVSARVPFFLFHQTPRENIELEESASAANPVAKPHRMVRLTSVDNEAAKEQPLLVDW</sequence>
<dbReference type="GO" id="GO:0007165">
    <property type="term" value="P:signal transduction"/>
    <property type="evidence" value="ECO:0007669"/>
    <property type="project" value="InterPro"/>
</dbReference>
<dbReference type="PRINTS" id="PR00309">
    <property type="entry name" value="ARRESTIN"/>
</dbReference>
<keyword evidence="4" id="KW-1185">Reference proteome</keyword>
<organism evidence="3 4">
    <name type="scientific">Daphnia sinensis</name>
    <dbReference type="NCBI Taxonomy" id="1820382"/>
    <lineage>
        <taxon>Eukaryota</taxon>
        <taxon>Metazoa</taxon>
        <taxon>Ecdysozoa</taxon>
        <taxon>Arthropoda</taxon>
        <taxon>Crustacea</taxon>
        <taxon>Branchiopoda</taxon>
        <taxon>Diplostraca</taxon>
        <taxon>Cladocera</taxon>
        <taxon>Anomopoda</taxon>
        <taxon>Daphniidae</taxon>
        <taxon>Daphnia</taxon>
        <taxon>Daphnia similis group</taxon>
    </lineage>
</organism>
<dbReference type="InterPro" id="IPR014752">
    <property type="entry name" value="Arrestin-like_C"/>
</dbReference>
<dbReference type="Gene3D" id="2.60.40.640">
    <property type="match status" value="1"/>
</dbReference>